<evidence type="ECO:0000256" key="9">
    <source>
        <dbReference type="ARBA" id="ARBA00022837"/>
    </source>
</evidence>
<feature type="transmembrane region" description="Helical" evidence="17">
    <location>
        <begin position="408"/>
        <end position="427"/>
    </location>
</feature>
<comment type="similarity">
    <text evidence="2">Belongs to the Ca(2+):cation antiporter (CaCA) (TC 2.A.19) family. SLC24A subfamily.</text>
</comment>
<evidence type="ECO:0000256" key="6">
    <source>
        <dbReference type="ARBA" id="ARBA00022568"/>
    </source>
</evidence>
<dbReference type="GO" id="GO:0015293">
    <property type="term" value="F:symporter activity"/>
    <property type="evidence" value="ECO:0007669"/>
    <property type="project" value="UniProtKB-KW"/>
</dbReference>
<dbReference type="GO" id="GO:0006874">
    <property type="term" value="P:intracellular calcium ion homeostasis"/>
    <property type="evidence" value="ECO:0007669"/>
    <property type="project" value="TreeGrafter"/>
</dbReference>
<keyword evidence="10" id="KW-0769">Symport</keyword>
<dbReference type="Proteomes" id="UP000000304">
    <property type="component" value="Unassembled WGS sequence"/>
</dbReference>
<gene>
    <name evidence="19" type="primary">Dsim\GD15468</name>
    <name evidence="19" type="ORF">Dsim_GD15468</name>
</gene>
<keyword evidence="7 17" id="KW-0812">Transmembrane</keyword>
<feature type="transmembrane region" description="Helical" evidence="17">
    <location>
        <begin position="304"/>
        <end position="322"/>
    </location>
</feature>
<keyword evidence="15 17" id="KW-0472">Membrane</keyword>
<dbReference type="OMA" id="CPELFTN"/>
<feature type="transmembrane region" description="Helical" evidence="17">
    <location>
        <begin position="97"/>
        <end position="116"/>
    </location>
</feature>
<evidence type="ECO:0000256" key="4">
    <source>
        <dbReference type="ARBA" id="ARBA00022449"/>
    </source>
</evidence>
<feature type="domain" description="Sodium/calcium exchanger membrane region" evidence="18">
    <location>
        <begin position="309"/>
        <end position="450"/>
    </location>
</feature>
<organism evidence="19 20">
    <name type="scientific">Drosophila simulans</name>
    <name type="common">Fruit fly</name>
    <dbReference type="NCBI Taxonomy" id="7240"/>
    <lineage>
        <taxon>Eukaryota</taxon>
        <taxon>Metazoa</taxon>
        <taxon>Ecdysozoa</taxon>
        <taxon>Arthropoda</taxon>
        <taxon>Hexapoda</taxon>
        <taxon>Insecta</taxon>
        <taxon>Pterygota</taxon>
        <taxon>Neoptera</taxon>
        <taxon>Endopterygota</taxon>
        <taxon>Diptera</taxon>
        <taxon>Brachycera</taxon>
        <taxon>Muscomorpha</taxon>
        <taxon>Ephydroidea</taxon>
        <taxon>Drosophilidae</taxon>
        <taxon>Drosophila</taxon>
        <taxon>Sophophora</taxon>
    </lineage>
</organism>
<feature type="transmembrane region" description="Helical" evidence="17">
    <location>
        <begin position="643"/>
        <end position="666"/>
    </location>
</feature>
<evidence type="ECO:0000256" key="16">
    <source>
        <dbReference type="ARBA" id="ARBA00023201"/>
    </source>
</evidence>
<keyword evidence="13" id="KW-0915">Sodium</keyword>
<feature type="transmembrane region" description="Helical" evidence="17">
    <location>
        <begin position="375"/>
        <end position="396"/>
    </location>
</feature>
<evidence type="ECO:0000256" key="11">
    <source>
        <dbReference type="ARBA" id="ARBA00022958"/>
    </source>
</evidence>
<dbReference type="InterPro" id="IPR004481">
    <property type="entry name" value="K/Na/Ca-exchanger"/>
</dbReference>
<keyword evidence="3" id="KW-0813">Transport</keyword>
<protein>
    <submittedName>
        <fullName evidence="19">GD15468</fullName>
    </submittedName>
</protein>
<feature type="transmembrane region" description="Helical" evidence="17">
    <location>
        <begin position="553"/>
        <end position="572"/>
    </location>
</feature>
<comment type="subcellular location">
    <subcellularLocation>
        <location evidence="1">Membrane</location>
        <topology evidence="1">Multi-pass membrane protein</topology>
    </subcellularLocation>
</comment>
<keyword evidence="16" id="KW-0739">Sodium transport</keyword>
<dbReference type="PANTHER" id="PTHR10846">
    <property type="entry name" value="SODIUM/POTASSIUM/CALCIUM EXCHANGER"/>
    <property type="match status" value="1"/>
</dbReference>
<dbReference type="EMBL" id="CH984316">
    <property type="protein sequence ID" value="EDX16289.1"/>
    <property type="molecule type" value="Genomic_DNA"/>
</dbReference>
<evidence type="ECO:0000256" key="12">
    <source>
        <dbReference type="ARBA" id="ARBA00022989"/>
    </source>
</evidence>
<evidence type="ECO:0000256" key="8">
    <source>
        <dbReference type="ARBA" id="ARBA00022729"/>
    </source>
</evidence>
<keyword evidence="8" id="KW-0732">Signal</keyword>
<keyword evidence="5" id="KW-0633">Potassium transport</keyword>
<name>B4NUW5_DROSI</name>
<feature type="transmembrane region" description="Helical" evidence="17">
    <location>
        <begin position="224"/>
        <end position="246"/>
    </location>
</feature>
<evidence type="ECO:0000256" key="5">
    <source>
        <dbReference type="ARBA" id="ARBA00022538"/>
    </source>
</evidence>
<keyword evidence="9" id="KW-0106">Calcium</keyword>
<dbReference type="NCBIfam" id="TIGR00367">
    <property type="entry name" value="calcium/sodium antiporter"/>
    <property type="match status" value="1"/>
</dbReference>
<dbReference type="Gene3D" id="1.20.1420.30">
    <property type="entry name" value="NCX, central ion-binding region"/>
    <property type="match status" value="4"/>
</dbReference>
<dbReference type="GO" id="GO:0008273">
    <property type="term" value="F:calcium, potassium:sodium antiporter activity"/>
    <property type="evidence" value="ECO:0007669"/>
    <property type="project" value="TreeGrafter"/>
</dbReference>
<dbReference type="FunFam" id="1.20.1420.30:FF:000009">
    <property type="entry name" value="sodium/potassium/calcium exchanger 5 isoform X2"/>
    <property type="match status" value="1"/>
</dbReference>
<evidence type="ECO:0000313" key="20">
    <source>
        <dbReference type="Proteomes" id="UP000000304"/>
    </source>
</evidence>
<evidence type="ECO:0000256" key="10">
    <source>
        <dbReference type="ARBA" id="ARBA00022847"/>
    </source>
</evidence>
<feature type="transmembrane region" description="Helical" evidence="17">
    <location>
        <begin position="578"/>
        <end position="596"/>
    </location>
</feature>
<evidence type="ECO:0000256" key="17">
    <source>
        <dbReference type="SAM" id="Phobius"/>
    </source>
</evidence>
<dbReference type="InterPro" id="IPR044880">
    <property type="entry name" value="NCX_ion-bd_dom_sf"/>
</dbReference>
<evidence type="ECO:0000256" key="1">
    <source>
        <dbReference type="ARBA" id="ARBA00004141"/>
    </source>
</evidence>
<feature type="transmembrane region" description="Helical" evidence="17">
    <location>
        <begin position="714"/>
        <end position="738"/>
    </location>
</feature>
<reference evidence="19 20" key="1">
    <citation type="journal article" date="2007" name="Nature">
        <title>Evolution of genes and genomes on the Drosophila phylogeny.</title>
        <authorList>
            <consortium name="Drosophila 12 Genomes Consortium"/>
            <person name="Clark A.G."/>
            <person name="Eisen M.B."/>
            <person name="Smith D.R."/>
            <person name="Bergman C.M."/>
            <person name="Oliver B."/>
            <person name="Markow T.A."/>
            <person name="Kaufman T.C."/>
            <person name="Kellis M."/>
            <person name="Gelbart W."/>
            <person name="Iyer V.N."/>
            <person name="Pollard D.A."/>
            <person name="Sackton T.B."/>
            <person name="Larracuente A.M."/>
            <person name="Singh N.D."/>
            <person name="Abad J.P."/>
            <person name="Abt D.N."/>
            <person name="Adryan B."/>
            <person name="Aguade M."/>
            <person name="Akashi H."/>
            <person name="Anderson W.W."/>
            <person name="Aquadro C.F."/>
            <person name="Ardell D.H."/>
            <person name="Arguello R."/>
            <person name="Artieri C.G."/>
            <person name="Barbash D.A."/>
            <person name="Barker D."/>
            <person name="Barsanti P."/>
            <person name="Batterham P."/>
            <person name="Batzoglou S."/>
            <person name="Begun D."/>
            <person name="Bhutkar A."/>
            <person name="Blanco E."/>
            <person name="Bosak S.A."/>
            <person name="Bradley R.K."/>
            <person name="Brand A.D."/>
            <person name="Brent M.R."/>
            <person name="Brooks A.N."/>
            <person name="Brown R.H."/>
            <person name="Butlin R.K."/>
            <person name="Caggese C."/>
            <person name="Calvi B.R."/>
            <person name="Bernardo de Carvalho A."/>
            <person name="Caspi A."/>
            <person name="Castrezana S."/>
            <person name="Celniker S.E."/>
            <person name="Chang J.L."/>
            <person name="Chapple C."/>
            <person name="Chatterji S."/>
            <person name="Chinwalla A."/>
            <person name="Civetta A."/>
            <person name="Clifton S.W."/>
            <person name="Comeron J.M."/>
            <person name="Costello J.C."/>
            <person name="Coyne J.A."/>
            <person name="Daub J."/>
            <person name="David R.G."/>
            <person name="Delcher A.L."/>
            <person name="Delehaunty K."/>
            <person name="Do C.B."/>
            <person name="Ebling H."/>
            <person name="Edwards K."/>
            <person name="Eickbush T."/>
            <person name="Evans J.D."/>
            <person name="Filipski A."/>
            <person name="Findeiss S."/>
            <person name="Freyhult E."/>
            <person name="Fulton L."/>
            <person name="Fulton R."/>
            <person name="Garcia A.C."/>
            <person name="Gardiner A."/>
            <person name="Garfield D.A."/>
            <person name="Garvin B.E."/>
            <person name="Gibson G."/>
            <person name="Gilbert D."/>
            <person name="Gnerre S."/>
            <person name="Godfrey J."/>
            <person name="Good R."/>
            <person name="Gotea V."/>
            <person name="Gravely B."/>
            <person name="Greenberg A.J."/>
            <person name="Griffiths-Jones S."/>
            <person name="Gross S."/>
            <person name="Guigo R."/>
            <person name="Gustafson E.A."/>
            <person name="Haerty W."/>
            <person name="Hahn M.W."/>
            <person name="Halligan D.L."/>
            <person name="Halpern A.L."/>
            <person name="Halter G.M."/>
            <person name="Han M.V."/>
            <person name="Heger A."/>
            <person name="Hillier L."/>
            <person name="Hinrichs A.S."/>
            <person name="Holmes I."/>
            <person name="Hoskins R.A."/>
            <person name="Hubisz M.J."/>
            <person name="Hultmark D."/>
            <person name="Huntley M.A."/>
            <person name="Jaffe D.B."/>
            <person name="Jagadeeshan S."/>
            <person name="Jeck W.R."/>
            <person name="Johnson J."/>
            <person name="Jones C.D."/>
            <person name="Jordan W.C."/>
            <person name="Karpen G.H."/>
            <person name="Kataoka E."/>
            <person name="Keightley P.D."/>
            <person name="Kheradpour P."/>
            <person name="Kirkness E.F."/>
            <person name="Koerich L.B."/>
            <person name="Kristiansen K."/>
            <person name="Kudrna D."/>
            <person name="Kulathinal R.J."/>
            <person name="Kumar S."/>
            <person name="Kwok R."/>
            <person name="Lander E."/>
            <person name="Langley C.H."/>
            <person name="Lapoint R."/>
            <person name="Lazzaro B.P."/>
            <person name="Lee S.J."/>
            <person name="Levesque L."/>
            <person name="Li R."/>
            <person name="Lin C.F."/>
            <person name="Lin M.F."/>
            <person name="Lindblad-Toh K."/>
            <person name="Llopart A."/>
            <person name="Long M."/>
            <person name="Low L."/>
            <person name="Lozovsky E."/>
            <person name="Lu J."/>
            <person name="Luo M."/>
            <person name="Machado C.A."/>
            <person name="Makalowski W."/>
            <person name="Marzo M."/>
            <person name="Matsuda M."/>
            <person name="Matzkin L."/>
            <person name="McAllister B."/>
            <person name="McBride C.S."/>
            <person name="McKernan B."/>
            <person name="McKernan K."/>
            <person name="Mendez-Lago M."/>
            <person name="Minx P."/>
            <person name="Mollenhauer M.U."/>
            <person name="Montooth K."/>
            <person name="Mount S.M."/>
            <person name="Mu X."/>
            <person name="Myers E."/>
            <person name="Negre B."/>
            <person name="Newfeld S."/>
            <person name="Nielsen R."/>
            <person name="Noor M.A."/>
            <person name="O'Grady P."/>
            <person name="Pachter L."/>
            <person name="Papaceit M."/>
            <person name="Parisi M.J."/>
            <person name="Parisi M."/>
            <person name="Parts L."/>
            <person name="Pedersen J.S."/>
            <person name="Pesole G."/>
            <person name="Phillippy A.M."/>
            <person name="Ponting C.P."/>
            <person name="Pop M."/>
            <person name="Porcelli D."/>
            <person name="Powell J.R."/>
            <person name="Prohaska S."/>
            <person name="Pruitt K."/>
            <person name="Puig M."/>
            <person name="Quesneville H."/>
            <person name="Ram K.R."/>
            <person name="Rand D."/>
            <person name="Rasmussen M.D."/>
            <person name="Reed L.K."/>
            <person name="Reenan R."/>
            <person name="Reily A."/>
            <person name="Remington K.A."/>
            <person name="Rieger T.T."/>
            <person name="Ritchie M.G."/>
            <person name="Robin C."/>
            <person name="Rogers Y.H."/>
            <person name="Rohde C."/>
            <person name="Rozas J."/>
            <person name="Rubenfield M.J."/>
            <person name="Ruiz A."/>
            <person name="Russo S."/>
            <person name="Salzberg S.L."/>
            <person name="Sanchez-Gracia A."/>
            <person name="Saranga D.J."/>
            <person name="Sato H."/>
            <person name="Schaeffer S.W."/>
            <person name="Schatz M.C."/>
            <person name="Schlenke T."/>
            <person name="Schwartz R."/>
            <person name="Segarra C."/>
            <person name="Singh R.S."/>
            <person name="Sirot L."/>
            <person name="Sirota M."/>
            <person name="Sisneros N.B."/>
            <person name="Smith C.D."/>
            <person name="Smith T.F."/>
            <person name="Spieth J."/>
            <person name="Stage D.E."/>
            <person name="Stark A."/>
            <person name="Stephan W."/>
            <person name="Strausberg R.L."/>
            <person name="Strempel S."/>
            <person name="Sturgill D."/>
            <person name="Sutton G."/>
            <person name="Sutton G.G."/>
            <person name="Tao W."/>
            <person name="Teichmann S."/>
            <person name="Tobari Y.N."/>
            <person name="Tomimura Y."/>
            <person name="Tsolas J.M."/>
            <person name="Valente V.L."/>
            <person name="Venter E."/>
            <person name="Venter J.C."/>
            <person name="Vicario S."/>
            <person name="Vieira F.G."/>
            <person name="Vilella A.J."/>
            <person name="Villasante A."/>
            <person name="Walenz B."/>
            <person name="Wang J."/>
            <person name="Wasserman M."/>
            <person name="Watts T."/>
            <person name="Wilson D."/>
            <person name="Wilson R.K."/>
            <person name="Wing R.A."/>
            <person name="Wolfner M.F."/>
            <person name="Wong A."/>
            <person name="Wong G.K."/>
            <person name="Wu C.I."/>
            <person name="Wu G."/>
            <person name="Yamamoto D."/>
            <person name="Yang H.P."/>
            <person name="Yang S.P."/>
            <person name="Yorke J.A."/>
            <person name="Yoshida K."/>
            <person name="Zdobnov E."/>
            <person name="Zhang P."/>
            <person name="Zhang Y."/>
            <person name="Zimin A.V."/>
            <person name="Baldwin J."/>
            <person name="Abdouelleil A."/>
            <person name="Abdulkadir J."/>
            <person name="Abebe A."/>
            <person name="Abera B."/>
            <person name="Abreu J."/>
            <person name="Acer S.C."/>
            <person name="Aftuck L."/>
            <person name="Alexander A."/>
            <person name="An P."/>
            <person name="Anderson E."/>
            <person name="Anderson S."/>
            <person name="Arachi H."/>
            <person name="Azer M."/>
            <person name="Bachantsang P."/>
            <person name="Barry A."/>
            <person name="Bayul T."/>
            <person name="Berlin A."/>
            <person name="Bessette D."/>
            <person name="Bloom T."/>
            <person name="Blye J."/>
            <person name="Boguslavskiy L."/>
            <person name="Bonnet C."/>
            <person name="Boukhgalter B."/>
            <person name="Bourzgui I."/>
            <person name="Brown A."/>
            <person name="Cahill P."/>
            <person name="Channer S."/>
            <person name="Cheshatsang Y."/>
            <person name="Chuda L."/>
            <person name="Citroen M."/>
            <person name="Collymore A."/>
            <person name="Cooke P."/>
            <person name="Costello M."/>
            <person name="D'Aco K."/>
            <person name="Daza R."/>
            <person name="De Haan G."/>
            <person name="DeGray S."/>
            <person name="DeMaso C."/>
            <person name="Dhargay N."/>
            <person name="Dooley K."/>
            <person name="Dooley E."/>
            <person name="Doricent M."/>
            <person name="Dorje P."/>
            <person name="Dorjee K."/>
            <person name="Dupes A."/>
            <person name="Elong R."/>
            <person name="Falk J."/>
            <person name="Farina A."/>
            <person name="Faro S."/>
            <person name="Ferguson D."/>
            <person name="Fisher S."/>
            <person name="Foley C.D."/>
            <person name="Franke A."/>
            <person name="Friedrich D."/>
            <person name="Gadbois L."/>
            <person name="Gearin G."/>
            <person name="Gearin C.R."/>
            <person name="Giannoukos G."/>
            <person name="Goode T."/>
            <person name="Graham J."/>
            <person name="Grandbois E."/>
            <person name="Grewal S."/>
            <person name="Gyaltsen K."/>
            <person name="Hafez N."/>
            <person name="Hagos B."/>
            <person name="Hall J."/>
            <person name="Henson C."/>
            <person name="Hollinger A."/>
            <person name="Honan T."/>
            <person name="Huard M.D."/>
            <person name="Hughes L."/>
            <person name="Hurhula B."/>
            <person name="Husby M.E."/>
            <person name="Kamat A."/>
            <person name="Kanga B."/>
            <person name="Kashin S."/>
            <person name="Khazanovich D."/>
            <person name="Kisner P."/>
            <person name="Lance K."/>
            <person name="Lara M."/>
            <person name="Lee W."/>
            <person name="Lennon N."/>
            <person name="Letendre F."/>
            <person name="LeVine R."/>
            <person name="Lipovsky A."/>
            <person name="Liu X."/>
            <person name="Liu J."/>
            <person name="Liu S."/>
            <person name="Lokyitsang T."/>
            <person name="Lokyitsang Y."/>
            <person name="Lubonja R."/>
            <person name="Lui A."/>
            <person name="MacDonald P."/>
            <person name="Magnisalis V."/>
            <person name="Maru K."/>
            <person name="Matthews C."/>
            <person name="McCusker W."/>
            <person name="McDonough S."/>
            <person name="Mehta T."/>
            <person name="Meldrim J."/>
            <person name="Meneus L."/>
            <person name="Mihai O."/>
            <person name="Mihalev A."/>
            <person name="Mihova T."/>
            <person name="Mittelman R."/>
            <person name="Mlenga V."/>
            <person name="Montmayeur A."/>
            <person name="Mulrain L."/>
            <person name="Navidi A."/>
            <person name="Naylor J."/>
            <person name="Negash T."/>
            <person name="Nguyen T."/>
            <person name="Nguyen N."/>
            <person name="Nicol R."/>
            <person name="Norbu C."/>
            <person name="Norbu N."/>
            <person name="Novod N."/>
            <person name="O'Neill B."/>
            <person name="Osman S."/>
            <person name="Markiewicz E."/>
            <person name="Oyono O.L."/>
            <person name="Patti C."/>
            <person name="Phunkhang P."/>
            <person name="Pierre F."/>
            <person name="Priest M."/>
            <person name="Raghuraman S."/>
            <person name="Rege F."/>
            <person name="Reyes R."/>
            <person name="Rise C."/>
            <person name="Rogov P."/>
            <person name="Ross K."/>
            <person name="Ryan E."/>
            <person name="Settipalli S."/>
            <person name="Shea T."/>
            <person name="Sherpa N."/>
            <person name="Shi L."/>
            <person name="Shih D."/>
            <person name="Sparrow T."/>
            <person name="Spaulding J."/>
            <person name="Stalker J."/>
            <person name="Stange-Thomann N."/>
            <person name="Stavropoulos S."/>
            <person name="Stone C."/>
            <person name="Strader C."/>
            <person name="Tesfaye S."/>
            <person name="Thomson T."/>
            <person name="Thoulutsang Y."/>
            <person name="Thoulutsang D."/>
            <person name="Topham K."/>
            <person name="Topping I."/>
            <person name="Tsamla T."/>
            <person name="Vassiliev H."/>
            <person name="Vo A."/>
            <person name="Wangchuk T."/>
            <person name="Wangdi T."/>
            <person name="Weiand M."/>
            <person name="Wilkinson J."/>
            <person name="Wilson A."/>
            <person name="Yadav S."/>
            <person name="Young G."/>
            <person name="Yu Q."/>
            <person name="Zembek L."/>
            <person name="Zhong D."/>
            <person name="Zimmer A."/>
            <person name="Zwirko Z."/>
            <person name="Jaffe D.B."/>
            <person name="Alvarez P."/>
            <person name="Brockman W."/>
            <person name="Butler J."/>
            <person name="Chin C."/>
            <person name="Gnerre S."/>
            <person name="Grabherr M."/>
            <person name="Kleber M."/>
            <person name="Mauceli E."/>
            <person name="MacCallum I."/>
        </authorList>
    </citation>
    <scope>NUCLEOTIDE SEQUENCE [LARGE SCALE GENOMIC DNA]</scope>
    <source>
        <strain evidence="20">white501</strain>
    </source>
</reference>
<accession>B4NUW5</accession>
<keyword evidence="11" id="KW-0630">Potassium</keyword>
<keyword evidence="4" id="KW-0050">Antiport</keyword>
<evidence type="ECO:0000256" key="3">
    <source>
        <dbReference type="ARBA" id="ARBA00022448"/>
    </source>
</evidence>
<keyword evidence="20" id="KW-1185">Reference proteome</keyword>
<dbReference type="STRING" id="7240.B4NUW5"/>
<proteinExistence type="inferred from homology"/>
<keyword evidence="14" id="KW-0406">Ion transport</keyword>
<feature type="domain" description="Sodium/calcium exchanger membrane region" evidence="18">
    <location>
        <begin position="14"/>
        <end position="112"/>
    </location>
</feature>
<dbReference type="FunFam" id="1.20.1420.30:FF:000022">
    <property type="entry name" value="sodium/potassium/calcium exchanger 2 isoform X4"/>
    <property type="match status" value="1"/>
</dbReference>
<evidence type="ECO:0000259" key="18">
    <source>
        <dbReference type="Pfam" id="PF01699"/>
    </source>
</evidence>
<dbReference type="PANTHER" id="PTHR10846:SF2">
    <property type="entry name" value="RE48874P"/>
    <property type="match status" value="1"/>
</dbReference>
<feature type="transmembrane region" description="Helical" evidence="17">
    <location>
        <begin position="687"/>
        <end position="708"/>
    </location>
</feature>
<dbReference type="OrthoDB" id="2127281at2759"/>
<sequence length="744" mass="82953">MFFDWSSTDFKPDALRMTYDVAGATFLAASTSAPELFVNFVGTFVTKGDIGLGTIVGSSVFNVLTKLDWWPVTRDTAWYLIAIASLTYVLYDSLVTWYEAFAFLLLYIAYVIQLSFDRRIQNLVRHDHAESELLDEDPMTREEEPLKGFRDHVCAKPQTESNFCQWTWWAVKYPAELMLACTVPSVRSIFFLSMISAVLWISLISYLLAWFLTILGYNLKIPDAIMGLTVLAAGTSVPEVASSYIVSKTATSNASSFLEVSLRYFDEQLLLDILPRATCPGEDEGSPMDEFADLFTVSQLRQGWVVLHVFAAVYFFILLAIICNDYFLPTVECICEDLHLSKDVAAATFMATATSMPEFFTNTISTLILESDMGLGTIIGSLMFNTLGVAGLAALAIDKPVQLDWWPIARDCFIYIFNTIILLVLAWGGSISFTESCIMMGFLVLYYIITFNNNKFMPAIRVFIEDRMNCCFSTRYDLTEPPENSAKAQLPLKKDPLSGDGLFVVNLPENTSSMSSTANLTHPKHLNDEDDVADGVPESIYAYPRDASGWRQFWWIFVFPIKVTLSLLIPHPMKYRRLYPLSFIMCILCIGGNAYLIVWMLTAFGVAIHVPTIVMGLTFLAAGSTMPEAVSSLISLRNGENGIGVSNSLGANSLAILLSLGVPWFIKNCIHYGTGEPQQVGTQGIEYNILILIISTVALFIILSFSGYRLTKRVGVALFTVYGVFIVLQILIEMNVFFPRDCSS</sequence>
<dbReference type="GO" id="GO:0005262">
    <property type="term" value="F:calcium channel activity"/>
    <property type="evidence" value="ECO:0007669"/>
    <property type="project" value="TreeGrafter"/>
</dbReference>
<feature type="domain" description="Sodium/calcium exchanger membrane region" evidence="18">
    <location>
        <begin position="191"/>
        <end position="249"/>
    </location>
</feature>
<feature type="transmembrane region" description="Helical" evidence="17">
    <location>
        <begin position="189"/>
        <end position="212"/>
    </location>
</feature>
<dbReference type="AlphaFoldDB" id="B4NUW5"/>
<evidence type="ECO:0000256" key="7">
    <source>
        <dbReference type="ARBA" id="ARBA00022692"/>
    </source>
</evidence>
<evidence type="ECO:0000256" key="15">
    <source>
        <dbReference type="ARBA" id="ARBA00023136"/>
    </source>
</evidence>
<dbReference type="PhylomeDB" id="B4NUW5"/>
<dbReference type="InterPro" id="IPR004837">
    <property type="entry name" value="NaCa_Exmemb"/>
</dbReference>
<evidence type="ECO:0000256" key="13">
    <source>
        <dbReference type="ARBA" id="ARBA00023053"/>
    </source>
</evidence>
<evidence type="ECO:0000256" key="14">
    <source>
        <dbReference type="ARBA" id="ARBA00023065"/>
    </source>
</evidence>
<feature type="domain" description="Sodium/calcium exchanger membrane region" evidence="18">
    <location>
        <begin position="580"/>
        <end position="730"/>
    </location>
</feature>
<evidence type="ECO:0000256" key="2">
    <source>
        <dbReference type="ARBA" id="ARBA00005364"/>
    </source>
</evidence>
<dbReference type="GO" id="GO:0005886">
    <property type="term" value="C:plasma membrane"/>
    <property type="evidence" value="ECO:0007669"/>
    <property type="project" value="TreeGrafter"/>
</dbReference>
<dbReference type="Pfam" id="PF01699">
    <property type="entry name" value="Na_Ca_ex"/>
    <property type="match status" value="4"/>
</dbReference>
<evidence type="ECO:0000313" key="19">
    <source>
        <dbReference type="EMBL" id="EDX16289.1"/>
    </source>
</evidence>
<keyword evidence="6" id="KW-0109">Calcium transport</keyword>
<dbReference type="HOGENOM" id="CLU_373510_0_0_1"/>
<keyword evidence="12 17" id="KW-1133">Transmembrane helix</keyword>